<gene>
    <name evidence="2" type="ORF">QBC34DRAFT_194303</name>
</gene>
<feature type="compositionally biased region" description="Basic and acidic residues" evidence="1">
    <location>
        <begin position="135"/>
        <end position="146"/>
    </location>
</feature>
<feature type="region of interest" description="Disordered" evidence="1">
    <location>
        <begin position="385"/>
        <end position="760"/>
    </location>
</feature>
<protein>
    <submittedName>
        <fullName evidence="2">Uncharacterized protein</fullName>
    </submittedName>
</protein>
<proteinExistence type="predicted"/>
<keyword evidence="3" id="KW-1185">Reference proteome</keyword>
<organism evidence="2 3">
    <name type="scientific">Podospora aff. communis PSN243</name>
    <dbReference type="NCBI Taxonomy" id="3040156"/>
    <lineage>
        <taxon>Eukaryota</taxon>
        <taxon>Fungi</taxon>
        <taxon>Dikarya</taxon>
        <taxon>Ascomycota</taxon>
        <taxon>Pezizomycotina</taxon>
        <taxon>Sordariomycetes</taxon>
        <taxon>Sordariomycetidae</taxon>
        <taxon>Sordariales</taxon>
        <taxon>Podosporaceae</taxon>
        <taxon>Podospora</taxon>
    </lineage>
</organism>
<feature type="compositionally biased region" description="Acidic residues" evidence="1">
    <location>
        <begin position="414"/>
        <end position="426"/>
    </location>
</feature>
<accession>A0AAV9H1L4</accession>
<dbReference type="Proteomes" id="UP001321760">
    <property type="component" value="Unassembled WGS sequence"/>
</dbReference>
<reference evidence="2" key="1">
    <citation type="journal article" date="2023" name="Mol. Phylogenet. Evol.">
        <title>Genome-scale phylogeny and comparative genomics of the fungal order Sordariales.</title>
        <authorList>
            <person name="Hensen N."/>
            <person name="Bonometti L."/>
            <person name="Westerberg I."/>
            <person name="Brannstrom I.O."/>
            <person name="Guillou S."/>
            <person name="Cros-Aarteil S."/>
            <person name="Calhoun S."/>
            <person name="Haridas S."/>
            <person name="Kuo A."/>
            <person name="Mondo S."/>
            <person name="Pangilinan J."/>
            <person name="Riley R."/>
            <person name="LaButti K."/>
            <person name="Andreopoulos B."/>
            <person name="Lipzen A."/>
            <person name="Chen C."/>
            <person name="Yan M."/>
            <person name="Daum C."/>
            <person name="Ng V."/>
            <person name="Clum A."/>
            <person name="Steindorff A."/>
            <person name="Ohm R.A."/>
            <person name="Martin F."/>
            <person name="Silar P."/>
            <person name="Natvig D.O."/>
            <person name="Lalanne C."/>
            <person name="Gautier V."/>
            <person name="Ament-Velasquez S.L."/>
            <person name="Kruys A."/>
            <person name="Hutchinson M.I."/>
            <person name="Powell A.J."/>
            <person name="Barry K."/>
            <person name="Miller A.N."/>
            <person name="Grigoriev I.V."/>
            <person name="Debuchy R."/>
            <person name="Gladieux P."/>
            <person name="Hiltunen Thoren M."/>
            <person name="Johannesson H."/>
        </authorList>
    </citation>
    <scope>NUCLEOTIDE SEQUENCE</scope>
    <source>
        <strain evidence="2">PSN243</strain>
    </source>
</reference>
<feature type="compositionally biased region" description="Basic and acidic residues" evidence="1">
    <location>
        <begin position="750"/>
        <end position="760"/>
    </location>
</feature>
<feature type="compositionally biased region" description="Polar residues" evidence="1">
    <location>
        <begin position="122"/>
        <end position="134"/>
    </location>
</feature>
<feature type="compositionally biased region" description="Basic and acidic residues" evidence="1">
    <location>
        <begin position="472"/>
        <end position="489"/>
    </location>
</feature>
<feature type="compositionally biased region" description="Low complexity" evidence="1">
    <location>
        <begin position="385"/>
        <end position="396"/>
    </location>
</feature>
<feature type="compositionally biased region" description="Polar residues" evidence="1">
    <location>
        <begin position="287"/>
        <end position="299"/>
    </location>
</feature>
<feature type="region of interest" description="Disordered" evidence="1">
    <location>
        <begin position="326"/>
        <end position="359"/>
    </location>
</feature>
<dbReference type="EMBL" id="MU865919">
    <property type="protein sequence ID" value="KAK4453815.1"/>
    <property type="molecule type" value="Genomic_DNA"/>
</dbReference>
<evidence type="ECO:0000313" key="3">
    <source>
        <dbReference type="Proteomes" id="UP001321760"/>
    </source>
</evidence>
<evidence type="ECO:0000313" key="2">
    <source>
        <dbReference type="EMBL" id="KAK4453815.1"/>
    </source>
</evidence>
<feature type="region of interest" description="Disordered" evidence="1">
    <location>
        <begin position="287"/>
        <end position="307"/>
    </location>
</feature>
<feature type="compositionally biased region" description="Polar residues" evidence="1">
    <location>
        <begin position="192"/>
        <end position="212"/>
    </location>
</feature>
<comment type="caution">
    <text evidence="2">The sequence shown here is derived from an EMBL/GenBank/DDBJ whole genome shotgun (WGS) entry which is preliminary data.</text>
</comment>
<evidence type="ECO:0000256" key="1">
    <source>
        <dbReference type="SAM" id="MobiDB-lite"/>
    </source>
</evidence>
<feature type="compositionally biased region" description="Low complexity" evidence="1">
    <location>
        <begin position="50"/>
        <end position="68"/>
    </location>
</feature>
<feature type="compositionally biased region" description="Low complexity" evidence="1">
    <location>
        <begin position="665"/>
        <end position="678"/>
    </location>
</feature>
<feature type="compositionally biased region" description="Basic and acidic residues" evidence="1">
    <location>
        <begin position="326"/>
        <end position="344"/>
    </location>
</feature>
<sequence length="760" mass="79772">MSTKEVKEPRESREPKESKEPRHRVEALRQPQRKDSLTSVLTYLQGRALPPKASSTVSSTSTQSAPVSLAQGLSKPRRHSHGTDAKKKARKNSAMLRTLSISNLVGIQEDSGAKTKHAKTPEGNSKTTKSGSSEKLNKTTRDGAEVRKKKSQHLGPTAQETKVPSPPPPMPKSILRVSSPDGTRPPPRHIRSLSTSAANPGPGQLTSITGLSPMSPEEPTFGSLPEGGSVSQPTSPVCRPLSPGATVRFAKATIHRVDVGPGRRFAPVKRRSKSTITYMALLDPVSQQNSPKVNLQSPTKLRRHQENQAAMGRYWLRTEEEEAQWRAEAERRAAEEAERYRAEPTRPPGTPAATTGSPESVATAEIKLQEVQGASLGERLAASDKLLPPLDSIPLLDKVESPAKSDADDKLETIEADDSDDSDAESDGGASTAFDDGEEDERIENAMGGSPTVEKVQMPVSQASVGSGAVDKIADRDEEKHKGMGEARGSEMGTEKPVAGNLAAEKTAAKPATMASNTIPGTTPTSLATAKTAAETAIQTPPAKSAEATASDHGTASSTALADKPKETQQVTAPAVLTTKPQLPKAETPLAQATQPTSTTASAGAAVEAIARPTQPAQVVKTPSTTTTAKTAAPTTTLPAAATKPITTGVVGTGAPLTPQPLRPAAAATALISGGASAKPKPQLTLSSSRTSSPARERPLSPRPMSPLSSSRPTSPLPTLRHKKSMASMTGMASVPTGGHLHLRRSRRYSIGDHKQEIAA</sequence>
<dbReference type="AlphaFoldDB" id="A0AAV9H1L4"/>
<feature type="compositionally biased region" description="Basic and acidic residues" evidence="1">
    <location>
        <begin position="1"/>
        <end position="36"/>
    </location>
</feature>
<feature type="compositionally biased region" description="Basic and acidic residues" evidence="1">
    <location>
        <begin position="397"/>
        <end position="413"/>
    </location>
</feature>
<feature type="compositionally biased region" description="Low complexity" evidence="1">
    <location>
        <begin position="621"/>
        <end position="648"/>
    </location>
</feature>
<feature type="compositionally biased region" description="Low complexity" evidence="1">
    <location>
        <begin position="588"/>
        <end position="611"/>
    </location>
</feature>
<feature type="compositionally biased region" description="Polar residues" evidence="1">
    <location>
        <begin position="684"/>
        <end position="694"/>
    </location>
</feature>
<feature type="region of interest" description="Disordered" evidence="1">
    <location>
        <begin position="1"/>
        <end position="243"/>
    </location>
</feature>
<reference evidence="2" key="2">
    <citation type="submission" date="2023-05" db="EMBL/GenBank/DDBJ databases">
        <authorList>
            <consortium name="Lawrence Berkeley National Laboratory"/>
            <person name="Steindorff A."/>
            <person name="Hensen N."/>
            <person name="Bonometti L."/>
            <person name="Westerberg I."/>
            <person name="Brannstrom I.O."/>
            <person name="Guillou S."/>
            <person name="Cros-Aarteil S."/>
            <person name="Calhoun S."/>
            <person name="Haridas S."/>
            <person name="Kuo A."/>
            <person name="Mondo S."/>
            <person name="Pangilinan J."/>
            <person name="Riley R."/>
            <person name="Labutti K."/>
            <person name="Andreopoulos B."/>
            <person name="Lipzen A."/>
            <person name="Chen C."/>
            <person name="Yanf M."/>
            <person name="Daum C."/>
            <person name="Ng V."/>
            <person name="Clum A."/>
            <person name="Ohm R."/>
            <person name="Martin F."/>
            <person name="Silar P."/>
            <person name="Natvig D."/>
            <person name="Lalanne C."/>
            <person name="Gautier V."/>
            <person name="Ament-Velasquez S.L."/>
            <person name="Kruys A."/>
            <person name="Hutchinson M.I."/>
            <person name="Powell A.J."/>
            <person name="Barry K."/>
            <person name="Miller A.N."/>
            <person name="Grigoriev I.V."/>
            <person name="Debuchy R."/>
            <person name="Gladieux P."/>
            <person name="Thoren M.H."/>
            <person name="Johannesson H."/>
        </authorList>
    </citation>
    <scope>NUCLEOTIDE SEQUENCE</scope>
    <source>
        <strain evidence="2">PSN243</strain>
    </source>
</reference>
<feature type="compositionally biased region" description="Low complexity" evidence="1">
    <location>
        <begin position="706"/>
        <end position="719"/>
    </location>
</feature>
<name>A0AAV9H1L4_9PEZI</name>
<feature type="compositionally biased region" description="Polar residues" evidence="1">
    <location>
        <begin position="514"/>
        <end position="529"/>
    </location>
</feature>